<dbReference type="InterPro" id="IPR050091">
    <property type="entry name" value="PKS_NRPS_Biosynth_Enz"/>
</dbReference>
<comment type="caution">
    <text evidence="4">The sequence shown here is derived from an EMBL/GenBank/DDBJ whole genome shotgun (WGS) entry which is preliminary data.</text>
</comment>
<dbReference type="PANTHER" id="PTHR43775:SF37">
    <property type="entry name" value="SI:DKEY-61P9.11"/>
    <property type="match status" value="1"/>
</dbReference>
<evidence type="ECO:0000256" key="2">
    <source>
        <dbReference type="ARBA" id="ARBA00022553"/>
    </source>
</evidence>
<reference evidence="4 5" key="1">
    <citation type="submission" date="2016-09" db="EMBL/GenBank/DDBJ databases">
        <title>Chromobacterium muskegensis sp. nov., an insecticidal bacterium isolated from Sphagnum bogs.</title>
        <authorList>
            <person name="Sparks M.E."/>
            <person name="Blackburn M.B."/>
            <person name="Gundersen-Rindal D.E."/>
            <person name="Mitchell A."/>
            <person name="Farrar R."/>
            <person name="Kuhar D."/>
        </authorList>
    </citation>
    <scope>NUCLEOTIDE SEQUENCE [LARGE SCALE GENOMIC DNA]</scope>
    <source>
        <strain evidence="4 5">14B-1</strain>
    </source>
</reference>
<dbReference type="RefSeq" id="WP_071115002.1">
    <property type="nucleotide sequence ID" value="NZ_MKCT01000101.1"/>
</dbReference>
<accession>A0ABX3C6W9</accession>
<name>A0ABX3C6W9_9NEIS</name>
<dbReference type="Gene3D" id="1.10.1240.100">
    <property type="match status" value="1"/>
</dbReference>
<dbReference type="InterPro" id="IPR054514">
    <property type="entry name" value="RhiE-like_linker"/>
</dbReference>
<evidence type="ECO:0000259" key="3">
    <source>
        <dbReference type="Pfam" id="PF22336"/>
    </source>
</evidence>
<sequence length="176" mass="19027">MPDTLNPHIDFAGSPFFVQRELQEWKRPLLTVDGVEREYPRIAGISSFGAGGANAHVIVEEYVDRRSWPAIAGPAAIVLSARTEAELRTRAQQLLDALRGGRYDDADLADIAYTLQLGREAMEDRLAMVAGSIGEIEAGLQAFVGGGDAGRLSSARPAAARACWARWRGTTSSMKL</sequence>
<dbReference type="Proteomes" id="UP000180280">
    <property type="component" value="Unassembled WGS sequence"/>
</dbReference>
<proteinExistence type="predicted"/>
<keyword evidence="5" id="KW-1185">Reference proteome</keyword>
<evidence type="ECO:0000313" key="5">
    <source>
        <dbReference type="Proteomes" id="UP000180280"/>
    </source>
</evidence>
<gene>
    <name evidence="4" type="ORF">BI344_22285</name>
</gene>
<evidence type="ECO:0000313" key="4">
    <source>
        <dbReference type="EMBL" id="OHX11185.1"/>
    </source>
</evidence>
<dbReference type="Pfam" id="PF22336">
    <property type="entry name" value="RhiE-like_linker"/>
    <property type="match status" value="1"/>
</dbReference>
<dbReference type="InterPro" id="IPR016039">
    <property type="entry name" value="Thiolase-like"/>
</dbReference>
<dbReference type="EMBL" id="MKCT01000101">
    <property type="protein sequence ID" value="OHX11185.1"/>
    <property type="molecule type" value="Genomic_DNA"/>
</dbReference>
<keyword evidence="1" id="KW-0596">Phosphopantetheine</keyword>
<evidence type="ECO:0000256" key="1">
    <source>
        <dbReference type="ARBA" id="ARBA00022450"/>
    </source>
</evidence>
<dbReference type="Gene3D" id="3.40.47.10">
    <property type="match status" value="1"/>
</dbReference>
<feature type="domain" description="RhiE-like KS-MAT linker" evidence="3">
    <location>
        <begin position="78"/>
        <end position="146"/>
    </location>
</feature>
<keyword evidence="2" id="KW-0597">Phosphoprotein</keyword>
<dbReference type="SUPFAM" id="SSF53901">
    <property type="entry name" value="Thiolase-like"/>
    <property type="match status" value="1"/>
</dbReference>
<organism evidence="4 5">
    <name type="scientific">Chromobacterium sphagni</name>
    <dbReference type="NCBI Taxonomy" id="1903179"/>
    <lineage>
        <taxon>Bacteria</taxon>
        <taxon>Pseudomonadati</taxon>
        <taxon>Pseudomonadota</taxon>
        <taxon>Betaproteobacteria</taxon>
        <taxon>Neisseriales</taxon>
        <taxon>Chromobacteriaceae</taxon>
        <taxon>Chromobacterium</taxon>
    </lineage>
</organism>
<protein>
    <recommendedName>
        <fullName evidence="3">RhiE-like KS-MAT linker domain-containing protein</fullName>
    </recommendedName>
</protein>
<dbReference type="PANTHER" id="PTHR43775">
    <property type="entry name" value="FATTY ACID SYNTHASE"/>
    <property type="match status" value="1"/>
</dbReference>